<evidence type="ECO:0000256" key="3">
    <source>
        <dbReference type="ARBA" id="ARBA00022692"/>
    </source>
</evidence>
<reference evidence="7 8" key="1">
    <citation type="submission" date="2019-02" db="EMBL/GenBank/DDBJ databases">
        <title>Deep-cultivation of Planctomycetes and their phenomic and genomic characterization uncovers novel biology.</title>
        <authorList>
            <person name="Wiegand S."/>
            <person name="Jogler M."/>
            <person name="Boedeker C."/>
            <person name="Pinto D."/>
            <person name="Vollmers J."/>
            <person name="Rivas-Marin E."/>
            <person name="Kohn T."/>
            <person name="Peeters S.H."/>
            <person name="Heuer A."/>
            <person name="Rast P."/>
            <person name="Oberbeckmann S."/>
            <person name="Bunk B."/>
            <person name="Jeske O."/>
            <person name="Meyerdierks A."/>
            <person name="Storesund J.E."/>
            <person name="Kallscheuer N."/>
            <person name="Luecker S."/>
            <person name="Lage O.M."/>
            <person name="Pohl T."/>
            <person name="Merkel B.J."/>
            <person name="Hornburger P."/>
            <person name="Mueller R.-W."/>
            <person name="Bruemmer F."/>
            <person name="Labrenz M."/>
            <person name="Spormann A.M."/>
            <person name="Op Den Camp H."/>
            <person name="Overmann J."/>
            <person name="Amann R."/>
            <person name="Jetten M.S.M."/>
            <person name="Mascher T."/>
            <person name="Medema M.H."/>
            <person name="Devos D.P."/>
            <person name="Kaster A.-K."/>
            <person name="Ovreas L."/>
            <person name="Rohde M."/>
            <person name="Galperin M.Y."/>
            <person name="Jogler C."/>
        </authorList>
    </citation>
    <scope>NUCLEOTIDE SEQUENCE [LARGE SCALE GENOMIC DNA]</scope>
    <source>
        <strain evidence="7 8">Pan54</strain>
    </source>
</reference>
<evidence type="ECO:0000313" key="8">
    <source>
        <dbReference type="Proteomes" id="UP000316095"/>
    </source>
</evidence>
<keyword evidence="4 6" id="KW-1133">Transmembrane helix</keyword>
<feature type="transmembrane region" description="Helical" evidence="6">
    <location>
        <begin position="185"/>
        <end position="207"/>
    </location>
</feature>
<proteinExistence type="predicted"/>
<keyword evidence="2" id="KW-1003">Cell membrane</keyword>
<dbReference type="AlphaFoldDB" id="A0A5C5XP38"/>
<feature type="transmembrane region" description="Helical" evidence="6">
    <location>
        <begin position="235"/>
        <end position="256"/>
    </location>
</feature>
<evidence type="ECO:0000313" key="7">
    <source>
        <dbReference type="EMBL" id="TWT63815.1"/>
    </source>
</evidence>
<feature type="transmembrane region" description="Helical" evidence="6">
    <location>
        <begin position="312"/>
        <end position="336"/>
    </location>
</feature>
<evidence type="ECO:0000256" key="1">
    <source>
        <dbReference type="ARBA" id="ARBA00004651"/>
    </source>
</evidence>
<dbReference type="GO" id="GO:0005886">
    <property type="term" value="C:plasma membrane"/>
    <property type="evidence" value="ECO:0007669"/>
    <property type="project" value="UniProtKB-SubCell"/>
</dbReference>
<protein>
    <submittedName>
        <fullName evidence="7">Uncharacterized protein</fullName>
    </submittedName>
</protein>
<evidence type="ECO:0000256" key="5">
    <source>
        <dbReference type="ARBA" id="ARBA00023136"/>
    </source>
</evidence>
<keyword evidence="3 6" id="KW-0812">Transmembrane</keyword>
<name>A0A5C5XP38_9PLAN</name>
<comment type="subcellular location">
    <subcellularLocation>
        <location evidence="1">Cell membrane</location>
        <topology evidence="1">Multi-pass membrane protein</topology>
    </subcellularLocation>
</comment>
<gene>
    <name evidence="7" type="ORF">Pan54_45740</name>
</gene>
<feature type="transmembrane region" description="Helical" evidence="6">
    <location>
        <begin position="140"/>
        <end position="158"/>
    </location>
</feature>
<keyword evidence="8" id="KW-1185">Reference proteome</keyword>
<feature type="transmembrane region" description="Helical" evidence="6">
    <location>
        <begin position="268"/>
        <end position="291"/>
    </location>
</feature>
<evidence type="ECO:0000256" key="6">
    <source>
        <dbReference type="SAM" id="Phobius"/>
    </source>
</evidence>
<dbReference type="RefSeq" id="WP_165441923.1">
    <property type="nucleotide sequence ID" value="NZ_SJPG01000001.1"/>
</dbReference>
<dbReference type="Pfam" id="PF03706">
    <property type="entry name" value="LPG_synthase_TM"/>
    <property type="match status" value="1"/>
</dbReference>
<feature type="transmembrane region" description="Helical" evidence="6">
    <location>
        <begin position="20"/>
        <end position="38"/>
    </location>
</feature>
<dbReference type="InterPro" id="IPR022791">
    <property type="entry name" value="L-PG_synthase/AglD"/>
</dbReference>
<sequence>MTITSSDAIPIPAKRSLKSLGLFIAKWGLFVAVLYFVIRYGVDQWKTLDLRNVQWSPGWLAAAMIVYFFSWIPAAWVWGELLRSAGSKLGFYPLVRAHFCGHVGKYIPGKALSLVIRAALVREHEVPLSMAGLMATVETLITMATGVIVTVVLLPLLIGQADTQGIATALPVLAPVLDAPSWQRWTAAGLILAFAIATIPIFTRLLALATKKLSRKIDSASTAELHLPYRTVGKWMLVLAGGWFLNGCSLGLVLMSLGISPDLANSPLLWTCAVAGATSLGFLVLFAPGGLGVREAILIGVLQLSPQIDASFAVVAAVLLRLISFLSEVLFTLLLYSVSGKRVWKPESQSDD</sequence>
<comment type="caution">
    <text evidence="7">The sequence shown here is derived from an EMBL/GenBank/DDBJ whole genome shotgun (WGS) entry which is preliminary data.</text>
</comment>
<keyword evidence="5 6" id="KW-0472">Membrane</keyword>
<dbReference type="Proteomes" id="UP000316095">
    <property type="component" value="Unassembled WGS sequence"/>
</dbReference>
<dbReference type="EMBL" id="SJPG01000001">
    <property type="protein sequence ID" value="TWT63815.1"/>
    <property type="molecule type" value="Genomic_DNA"/>
</dbReference>
<accession>A0A5C5XP38</accession>
<feature type="transmembrane region" description="Helical" evidence="6">
    <location>
        <begin position="58"/>
        <end position="78"/>
    </location>
</feature>
<evidence type="ECO:0000256" key="4">
    <source>
        <dbReference type="ARBA" id="ARBA00022989"/>
    </source>
</evidence>
<organism evidence="7 8">
    <name type="scientific">Rubinisphaera italica</name>
    <dbReference type="NCBI Taxonomy" id="2527969"/>
    <lineage>
        <taxon>Bacteria</taxon>
        <taxon>Pseudomonadati</taxon>
        <taxon>Planctomycetota</taxon>
        <taxon>Planctomycetia</taxon>
        <taxon>Planctomycetales</taxon>
        <taxon>Planctomycetaceae</taxon>
        <taxon>Rubinisphaera</taxon>
    </lineage>
</organism>
<evidence type="ECO:0000256" key="2">
    <source>
        <dbReference type="ARBA" id="ARBA00022475"/>
    </source>
</evidence>